<comment type="function">
    <text evidence="9">Catalyzes the ATP-dependent conversion of 5-aminoimidazole ribonucleotide (AIR) and HCO(3)- to N5-carboxyaminoimidazole ribonucleotide (N5-CAIR).</text>
</comment>
<dbReference type="InterPro" id="IPR013815">
    <property type="entry name" value="ATP_grasp_subdomain_1"/>
</dbReference>
<comment type="function">
    <text evidence="8">Catalyzes the ATP-dependent conversion of 5-aminoimidazole ribonucleotide (AIR) and HCO(3)(-) to N5-carboxyaminoimidazole ribonucleotide (N5-CAIR).</text>
</comment>
<keyword evidence="7" id="KW-0464">Manganese</keyword>
<evidence type="ECO:0000256" key="8">
    <source>
        <dbReference type="HAMAP-Rule" id="MF_01928"/>
    </source>
</evidence>
<comment type="cofactor">
    <cofactor evidence="1">
        <name>Mn(2+)</name>
        <dbReference type="ChEBI" id="CHEBI:29035"/>
    </cofactor>
</comment>
<dbReference type="NCBIfam" id="NF004676">
    <property type="entry name" value="PRK06019.1-2"/>
    <property type="match status" value="1"/>
</dbReference>
<dbReference type="GO" id="GO:0004638">
    <property type="term" value="F:phosphoribosylaminoimidazole carboxylase activity"/>
    <property type="evidence" value="ECO:0007669"/>
    <property type="project" value="InterPro"/>
</dbReference>
<evidence type="ECO:0000256" key="6">
    <source>
        <dbReference type="ARBA" id="ARBA00022840"/>
    </source>
</evidence>
<dbReference type="Gene3D" id="3.40.50.20">
    <property type="match status" value="1"/>
</dbReference>
<dbReference type="InterPro" id="IPR054350">
    <property type="entry name" value="PurT/PurK_preATP-grasp"/>
</dbReference>
<dbReference type="PATRIC" id="fig|1423810.4.peg.680"/>
<keyword evidence="3 8" id="KW-0436">Ligase</keyword>
<dbReference type="InterPro" id="IPR016185">
    <property type="entry name" value="PreATP-grasp_dom_sf"/>
</dbReference>
<evidence type="ECO:0000256" key="5">
    <source>
        <dbReference type="ARBA" id="ARBA00022755"/>
    </source>
</evidence>
<feature type="binding site" evidence="8">
    <location>
        <position position="191"/>
    </location>
    <ligand>
        <name>ATP</name>
        <dbReference type="ChEBI" id="CHEBI:30616"/>
    </ligand>
</feature>
<evidence type="ECO:0000256" key="7">
    <source>
        <dbReference type="ARBA" id="ARBA00023211"/>
    </source>
</evidence>
<feature type="binding site" evidence="8">
    <location>
        <position position="214"/>
    </location>
    <ligand>
        <name>ATP</name>
        <dbReference type="ChEBI" id="CHEBI:30616"/>
    </ligand>
</feature>
<dbReference type="NCBIfam" id="NF004675">
    <property type="entry name" value="PRK06019.1-1"/>
    <property type="match status" value="1"/>
</dbReference>
<comment type="caution">
    <text evidence="8">Lacks conserved residue(s) required for the propagation of feature annotation.</text>
</comment>
<dbReference type="OrthoDB" id="9804625at2"/>
<feature type="domain" description="ATP-grasp" evidence="10">
    <location>
        <begin position="112"/>
        <end position="298"/>
    </location>
</feature>
<dbReference type="InterPro" id="IPR011054">
    <property type="entry name" value="Rudment_hybrid_motif"/>
</dbReference>
<feature type="binding site" evidence="8">
    <location>
        <begin position="153"/>
        <end position="159"/>
    </location>
    <ligand>
        <name>ATP</name>
        <dbReference type="ChEBI" id="CHEBI:30616"/>
    </ligand>
</feature>
<dbReference type="PROSITE" id="PS50975">
    <property type="entry name" value="ATP_GRASP"/>
    <property type="match status" value="1"/>
</dbReference>
<dbReference type="HAMAP" id="MF_01928">
    <property type="entry name" value="PurK"/>
    <property type="match status" value="1"/>
</dbReference>
<proteinExistence type="inferred from homology"/>
<protein>
    <recommendedName>
        <fullName evidence="8 9">N5-carboxyaminoimidazole ribonucleotide synthase</fullName>
        <shortName evidence="8 9">N5-CAIR synthase</shortName>
        <ecNumber evidence="8 9">6.3.4.18</ecNumber>
    </recommendedName>
    <alternativeName>
        <fullName evidence="8 9">5-(carboxyamino)imidazole ribonucleotide synthetase</fullName>
    </alternativeName>
</protein>
<dbReference type="PANTHER" id="PTHR11609:SF5">
    <property type="entry name" value="PHOSPHORIBOSYLAMINOIMIDAZOLE CARBOXYLASE"/>
    <property type="match status" value="1"/>
</dbReference>
<dbReference type="GO" id="GO:0034028">
    <property type="term" value="F:5-(carboxyamino)imidazole ribonucleotide synthase activity"/>
    <property type="evidence" value="ECO:0007669"/>
    <property type="project" value="UniProtKB-UniRule"/>
</dbReference>
<dbReference type="SUPFAM" id="SSF56059">
    <property type="entry name" value="Glutathione synthetase ATP-binding domain-like"/>
    <property type="match status" value="1"/>
</dbReference>
<dbReference type="GO" id="GO:0005829">
    <property type="term" value="C:cytosol"/>
    <property type="evidence" value="ECO:0007669"/>
    <property type="project" value="TreeGrafter"/>
</dbReference>
<dbReference type="InterPro" id="IPR003135">
    <property type="entry name" value="ATP-grasp_carboxylate-amine"/>
</dbReference>
<name>A0A0R2C988_9LACO</name>
<dbReference type="NCBIfam" id="TIGR01161">
    <property type="entry name" value="purK"/>
    <property type="match status" value="1"/>
</dbReference>
<comment type="pathway">
    <text evidence="8 9">Purine metabolism; IMP biosynthesis via de novo pathway; 5-amino-1-(5-phospho-D-ribosyl)imidazole-4-carboxylate from 5-amino-1-(5-phospho-D-ribosyl)imidazole (N5-CAIR route): step 1/2.</text>
</comment>
<evidence type="ECO:0000256" key="1">
    <source>
        <dbReference type="ARBA" id="ARBA00001936"/>
    </source>
</evidence>
<comment type="subunit">
    <text evidence="8 9">Homodimer.</text>
</comment>
<comment type="caution">
    <text evidence="11">The sequence shown here is derived from an EMBL/GenBank/DDBJ whole genome shotgun (WGS) entry which is preliminary data.</text>
</comment>
<dbReference type="AlphaFoldDB" id="A0A0R2C988"/>
<dbReference type="RefSeq" id="WP_054751002.1">
    <property type="nucleotide sequence ID" value="NZ_AYZK01000001.1"/>
</dbReference>
<keyword evidence="4 8" id="KW-0547">Nucleotide-binding</keyword>
<comment type="cofactor">
    <cofactor evidence="2">
        <name>Mg(2+)</name>
        <dbReference type="ChEBI" id="CHEBI:18420"/>
    </cofactor>
</comment>
<sequence length="375" mass="40475">MNKPILPPATIGIVGGGQLGRMLALAARAMGYRVGTLEPTPDSPTSQVADFQITAPYDDQDALMTLAQRSDVLTYEFENVDLTALTRAASVAALPQGTELLAITRDRLREKSFLRDVVGVPVTDFASVPDPDALPAAVTRVGYPAILKTTTGGYDGHGQQDVNGPDDLPAARRLAAQGPCILERRCQFERELSLMVTRDGRDYVRTFPVVENRHAQHILHTTIAPAPNLPAAVHAQIDRLAARIAVGLDLRGVLGIELFATANGVLVNELAPRPHNSGHYSIEACNVSQFAAHILSICGLPIPPVRLVERAVMRNLLGDDLLAARAQWPAHPEWHVHDYGKAAIRHGRKMGHLTVTAPLTDEQTHLLAQVKLGGQ</sequence>
<dbReference type="GO" id="GO:0046872">
    <property type="term" value="F:metal ion binding"/>
    <property type="evidence" value="ECO:0007669"/>
    <property type="project" value="InterPro"/>
</dbReference>
<evidence type="ECO:0000256" key="2">
    <source>
        <dbReference type="ARBA" id="ARBA00001946"/>
    </source>
</evidence>
<dbReference type="Pfam" id="PF22660">
    <property type="entry name" value="RS_preATP-grasp-like"/>
    <property type="match status" value="1"/>
</dbReference>
<dbReference type="PANTHER" id="PTHR11609">
    <property type="entry name" value="PURINE BIOSYNTHESIS PROTEIN 6/7, PUR6/7"/>
    <property type="match status" value="1"/>
</dbReference>
<dbReference type="EC" id="6.3.4.18" evidence="8 9"/>
<dbReference type="Pfam" id="PF02222">
    <property type="entry name" value="ATP-grasp"/>
    <property type="match status" value="1"/>
</dbReference>
<accession>A0A0R2C988</accession>
<evidence type="ECO:0000259" key="10">
    <source>
        <dbReference type="PROSITE" id="PS50975"/>
    </source>
</evidence>
<dbReference type="SUPFAM" id="SSF52440">
    <property type="entry name" value="PreATP-grasp domain"/>
    <property type="match status" value="1"/>
</dbReference>
<evidence type="ECO:0000313" key="12">
    <source>
        <dbReference type="Proteomes" id="UP000051789"/>
    </source>
</evidence>
<feature type="binding site" evidence="8">
    <location>
        <position position="148"/>
    </location>
    <ligand>
        <name>ATP</name>
        <dbReference type="ChEBI" id="CHEBI:30616"/>
    </ligand>
</feature>
<dbReference type="Gene3D" id="3.30.470.20">
    <property type="entry name" value="ATP-grasp fold, B domain"/>
    <property type="match status" value="1"/>
</dbReference>
<dbReference type="UniPathway" id="UPA00074">
    <property type="reaction ID" value="UER00942"/>
</dbReference>
<keyword evidence="5 8" id="KW-0658">Purine biosynthesis</keyword>
<keyword evidence="6 8" id="KW-0067">ATP-binding</keyword>
<organism evidence="11 12">
    <name type="scientific">Lacticaseibacillus thailandensis DSM 22698 = JCM 13996</name>
    <dbReference type="NCBI Taxonomy" id="1423810"/>
    <lineage>
        <taxon>Bacteria</taxon>
        <taxon>Bacillati</taxon>
        <taxon>Bacillota</taxon>
        <taxon>Bacilli</taxon>
        <taxon>Lactobacillales</taxon>
        <taxon>Lactobacillaceae</taxon>
        <taxon>Lacticaseibacillus</taxon>
    </lineage>
</organism>
<gene>
    <name evidence="8 9" type="primary">purK</name>
    <name evidence="11" type="ORF">FD19_GL000663</name>
</gene>
<reference evidence="11 12" key="1">
    <citation type="journal article" date="2015" name="Genome Announc.">
        <title>Expanding the biotechnology potential of lactobacilli through comparative genomics of 213 strains and associated genera.</title>
        <authorList>
            <person name="Sun Z."/>
            <person name="Harris H.M."/>
            <person name="McCann A."/>
            <person name="Guo C."/>
            <person name="Argimon S."/>
            <person name="Zhang W."/>
            <person name="Yang X."/>
            <person name="Jeffery I.B."/>
            <person name="Cooney J.C."/>
            <person name="Kagawa T.F."/>
            <person name="Liu W."/>
            <person name="Song Y."/>
            <person name="Salvetti E."/>
            <person name="Wrobel A."/>
            <person name="Rasinkangas P."/>
            <person name="Parkhill J."/>
            <person name="Rea M.C."/>
            <person name="O'Sullivan O."/>
            <person name="Ritari J."/>
            <person name="Douillard F.P."/>
            <person name="Paul Ross R."/>
            <person name="Yang R."/>
            <person name="Briner A.E."/>
            <person name="Felis G.E."/>
            <person name="de Vos W.M."/>
            <person name="Barrangou R."/>
            <person name="Klaenhammer T.R."/>
            <person name="Caufield P.W."/>
            <person name="Cui Y."/>
            <person name="Zhang H."/>
            <person name="O'Toole P.W."/>
        </authorList>
    </citation>
    <scope>NUCLEOTIDE SEQUENCE [LARGE SCALE GENOMIC DNA]</scope>
    <source>
        <strain evidence="11 12">DSM 22698</strain>
    </source>
</reference>
<dbReference type="Proteomes" id="UP000051789">
    <property type="component" value="Unassembled WGS sequence"/>
</dbReference>
<evidence type="ECO:0000256" key="4">
    <source>
        <dbReference type="ARBA" id="ARBA00022741"/>
    </source>
</evidence>
<dbReference type="NCBIfam" id="NF004679">
    <property type="entry name" value="PRK06019.1-5"/>
    <property type="match status" value="1"/>
</dbReference>
<dbReference type="GO" id="GO:0006189">
    <property type="term" value="P:'de novo' IMP biosynthetic process"/>
    <property type="evidence" value="ECO:0007669"/>
    <property type="project" value="UniProtKB-UniRule"/>
</dbReference>
<dbReference type="InterPro" id="IPR011761">
    <property type="entry name" value="ATP-grasp"/>
</dbReference>
<dbReference type="Gene3D" id="3.30.1490.20">
    <property type="entry name" value="ATP-grasp fold, A domain"/>
    <property type="match status" value="1"/>
</dbReference>
<comment type="catalytic activity">
    <reaction evidence="8 9">
        <text>5-amino-1-(5-phospho-beta-D-ribosyl)imidazole + hydrogencarbonate + ATP = 5-carboxyamino-1-(5-phospho-D-ribosyl)imidazole + ADP + phosphate + 2 H(+)</text>
        <dbReference type="Rhea" id="RHEA:19317"/>
        <dbReference type="ChEBI" id="CHEBI:15378"/>
        <dbReference type="ChEBI" id="CHEBI:17544"/>
        <dbReference type="ChEBI" id="CHEBI:30616"/>
        <dbReference type="ChEBI" id="CHEBI:43474"/>
        <dbReference type="ChEBI" id="CHEBI:58730"/>
        <dbReference type="ChEBI" id="CHEBI:137981"/>
        <dbReference type="ChEBI" id="CHEBI:456216"/>
        <dbReference type="EC" id="6.3.4.18"/>
    </reaction>
</comment>
<dbReference type="Pfam" id="PF17769">
    <property type="entry name" value="PurK_C"/>
    <property type="match status" value="1"/>
</dbReference>
<evidence type="ECO:0000256" key="9">
    <source>
        <dbReference type="RuleBase" id="RU361200"/>
    </source>
</evidence>
<dbReference type="InterPro" id="IPR040686">
    <property type="entry name" value="PurK_C"/>
</dbReference>
<dbReference type="InterPro" id="IPR005875">
    <property type="entry name" value="PurK"/>
</dbReference>
<dbReference type="GO" id="GO:0005524">
    <property type="term" value="F:ATP binding"/>
    <property type="evidence" value="ECO:0007669"/>
    <property type="project" value="UniProtKB-UniRule"/>
</dbReference>
<dbReference type="SUPFAM" id="SSF51246">
    <property type="entry name" value="Rudiment single hybrid motif"/>
    <property type="match status" value="1"/>
</dbReference>
<feature type="binding site" evidence="8">
    <location>
        <begin position="268"/>
        <end position="269"/>
    </location>
    <ligand>
        <name>ATP</name>
        <dbReference type="ChEBI" id="CHEBI:30616"/>
    </ligand>
</feature>
<keyword evidence="12" id="KW-1185">Reference proteome</keyword>
<evidence type="ECO:0000313" key="11">
    <source>
        <dbReference type="EMBL" id="KRM88369.1"/>
    </source>
</evidence>
<evidence type="ECO:0000256" key="3">
    <source>
        <dbReference type="ARBA" id="ARBA00022598"/>
    </source>
</evidence>
<dbReference type="FunFam" id="3.40.50.20:FF:000016">
    <property type="entry name" value="N5-carboxyaminoimidazole ribonucleotide synthase"/>
    <property type="match status" value="1"/>
</dbReference>
<feature type="binding site" evidence="8">
    <location>
        <position position="107"/>
    </location>
    <ligand>
        <name>ATP</name>
        <dbReference type="ChEBI" id="CHEBI:30616"/>
    </ligand>
</feature>
<dbReference type="STRING" id="1423810.FD19_GL000663"/>
<comment type="similarity">
    <text evidence="8 9">Belongs to the PurK/PurT family.</text>
</comment>
<dbReference type="EMBL" id="AYZK01000001">
    <property type="protein sequence ID" value="KRM88369.1"/>
    <property type="molecule type" value="Genomic_DNA"/>
</dbReference>